<gene>
    <name evidence="1" type="ORF">ABS361_03030</name>
</gene>
<dbReference type="RefSeq" id="WP_407050367.1">
    <property type="nucleotide sequence ID" value="NZ_CP158568.1"/>
</dbReference>
<accession>A0AAU7XAX3</accession>
<proteinExistence type="predicted"/>
<organism evidence="1">
    <name type="scientific">Methyloraptor flagellatus</name>
    <dbReference type="NCBI Taxonomy" id="3162530"/>
    <lineage>
        <taxon>Bacteria</taxon>
        <taxon>Pseudomonadati</taxon>
        <taxon>Pseudomonadota</taxon>
        <taxon>Alphaproteobacteria</taxon>
        <taxon>Hyphomicrobiales</taxon>
        <taxon>Ancalomicrobiaceae</taxon>
        <taxon>Methyloraptor</taxon>
    </lineage>
</organism>
<name>A0AAU7XAX3_9HYPH</name>
<evidence type="ECO:0000313" key="1">
    <source>
        <dbReference type="EMBL" id="XBY45277.1"/>
    </source>
</evidence>
<dbReference type="AlphaFoldDB" id="A0AAU7XAX3"/>
<dbReference type="EMBL" id="CP158568">
    <property type="protein sequence ID" value="XBY45277.1"/>
    <property type="molecule type" value="Genomic_DNA"/>
</dbReference>
<protein>
    <submittedName>
        <fullName evidence="1">Uncharacterized protein</fullName>
    </submittedName>
</protein>
<reference evidence="1" key="1">
    <citation type="submission" date="2024-06" db="EMBL/GenBank/DDBJ databases">
        <title>Methylostella associata gen. nov., sp. nov., a novel Ancalomicrobiaceae-affiliated facultatively methylotrophic bacteria that feed on methanotrophs of the genus Methylococcus.</title>
        <authorList>
            <person name="Saltykova V."/>
            <person name="Danilova O.V."/>
            <person name="Oshkin I.Y."/>
            <person name="Belova S.E."/>
            <person name="Pimenov N.V."/>
            <person name="Dedysh S.N."/>
        </authorList>
    </citation>
    <scope>NUCLEOTIDE SEQUENCE</scope>
    <source>
        <strain evidence="1">S20</strain>
    </source>
</reference>
<dbReference type="KEGG" id="mflg:ABS361_03030"/>
<sequence length="229" mass="25783">MERRRRHGAPHDDGRIRVAQNGPINRGLYFGARSAIVNGRLVETTPGRAVEIYGAEIDRDMAEARVRERGAPYRRPAGLYETPEGYLRQLRADAQAADRAAVNLDRMNRGLPPLSEETYLANPVRPRGAPDPDAPTIDILQRAMRPEFRYGRSGPNVYTVPRSMFEEIVGGLTYRTPVLPAPARYKGAWFSRGDQCVIGLRYSDDHGPTIDVIRHGLFEVLNDIKIHQR</sequence>